<dbReference type="InterPro" id="IPR037178">
    <property type="entry name" value="ColicinD_C_sf"/>
</dbReference>
<protein>
    <submittedName>
        <fullName evidence="3">Colicin D</fullName>
    </submittedName>
</protein>
<feature type="domain" description="Colicin D C-terminal" evidence="2">
    <location>
        <begin position="7"/>
        <end position="90"/>
    </location>
</feature>
<proteinExistence type="predicted"/>
<evidence type="ECO:0000313" key="3">
    <source>
        <dbReference type="EMBL" id="SDD25424.1"/>
    </source>
</evidence>
<dbReference type="Proteomes" id="UP000198546">
    <property type="component" value="Chromosome i"/>
</dbReference>
<gene>
    <name evidence="3" type="ORF">SAMN04489747_0557</name>
</gene>
<dbReference type="InterPro" id="IPR024440">
    <property type="entry name" value="ColicinD_C"/>
</dbReference>
<dbReference type="Pfam" id="PF11429">
    <property type="entry name" value="Colicin_D"/>
    <property type="match status" value="1"/>
</dbReference>
<dbReference type="OrthoDB" id="4512022at2"/>
<dbReference type="Gene3D" id="3.10.450.200">
    <property type="match status" value="1"/>
</dbReference>
<evidence type="ECO:0000259" key="2">
    <source>
        <dbReference type="Pfam" id="PF11429"/>
    </source>
</evidence>
<name>A0A1G6T9A3_9ACTN</name>
<accession>A0A1G6T9A3</accession>
<dbReference type="GO" id="GO:0004540">
    <property type="term" value="F:RNA nuclease activity"/>
    <property type="evidence" value="ECO:0007669"/>
    <property type="project" value="InterPro"/>
</dbReference>
<keyword evidence="4" id="KW-1185">Reference proteome</keyword>
<evidence type="ECO:0000256" key="1">
    <source>
        <dbReference type="SAM" id="MobiDB-lite"/>
    </source>
</evidence>
<reference evidence="3 4" key="1">
    <citation type="submission" date="2016-10" db="EMBL/GenBank/DDBJ databases">
        <authorList>
            <person name="de Groot N.N."/>
        </authorList>
    </citation>
    <scope>NUCLEOTIDE SEQUENCE [LARGE SCALE GENOMIC DNA]</scope>
    <source>
        <strain evidence="3 4">MON 2.2</strain>
    </source>
</reference>
<feature type="region of interest" description="Disordered" evidence="1">
    <location>
        <begin position="1"/>
        <end position="24"/>
    </location>
</feature>
<sequence>MVTSPHQVQKKFKHAGDFGIPGNYNKAKGEQYDRVLHDHVNAPTTTPIDGTYHREPVIHHLDTSTGLNVVTKPDGRFVTAWKFNSDQLRNVTTHGGL</sequence>
<organism evidence="3 4">
    <name type="scientific">Auraticoccus monumenti</name>
    <dbReference type="NCBI Taxonomy" id="675864"/>
    <lineage>
        <taxon>Bacteria</taxon>
        <taxon>Bacillati</taxon>
        <taxon>Actinomycetota</taxon>
        <taxon>Actinomycetes</taxon>
        <taxon>Propionibacteriales</taxon>
        <taxon>Propionibacteriaceae</taxon>
        <taxon>Auraticoccus</taxon>
    </lineage>
</organism>
<dbReference type="SUPFAM" id="SSF102824">
    <property type="entry name" value="Colicin D/E5 nuclease domain"/>
    <property type="match status" value="1"/>
</dbReference>
<dbReference type="STRING" id="675864.SAMN04489747_0557"/>
<dbReference type="AlphaFoldDB" id="A0A1G6T9A3"/>
<dbReference type="EMBL" id="LT629688">
    <property type="protein sequence ID" value="SDD25424.1"/>
    <property type="molecule type" value="Genomic_DNA"/>
</dbReference>
<evidence type="ECO:0000313" key="4">
    <source>
        <dbReference type="Proteomes" id="UP000198546"/>
    </source>
</evidence>
<dbReference type="InterPro" id="IPR038233">
    <property type="entry name" value="Colicin_D/E5_nuclease"/>
</dbReference>